<dbReference type="Gene3D" id="2.60.200.20">
    <property type="match status" value="1"/>
</dbReference>
<sequence length="117" mass="13472">MDEKVTDEEPRLCGLEGEFAGSSFRLNEQGLSIGRDPLQCSLVFPLNVEEVSRKHCTLWFDESRRVFVLEDHDSSNGTFLQSGERLVPKKAYELQSGERFVLSGSRHWFEVRDARHI</sequence>
<organism evidence="2 3">
    <name type="scientific">Cohnella faecalis</name>
    <dbReference type="NCBI Taxonomy" id="2315694"/>
    <lineage>
        <taxon>Bacteria</taxon>
        <taxon>Bacillati</taxon>
        <taxon>Bacillota</taxon>
        <taxon>Bacilli</taxon>
        <taxon>Bacillales</taxon>
        <taxon>Paenibacillaceae</taxon>
        <taxon>Cohnella</taxon>
    </lineage>
</organism>
<dbReference type="SUPFAM" id="SSF49879">
    <property type="entry name" value="SMAD/FHA domain"/>
    <property type="match status" value="1"/>
</dbReference>
<feature type="domain" description="FHA" evidence="1">
    <location>
        <begin position="31"/>
        <end position="85"/>
    </location>
</feature>
<gene>
    <name evidence="2" type="ORF">D3H35_15940</name>
</gene>
<comment type="caution">
    <text evidence="2">The sequence shown here is derived from an EMBL/GenBank/DDBJ whole genome shotgun (WGS) entry which is preliminary data.</text>
</comment>
<dbReference type="Proteomes" id="UP000266340">
    <property type="component" value="Unassembled WGS sequence"/>
</dbReference>
<evidence type="ECO:0000313" key="3">
    <source>
        <dbReference type="Proteomes" id="UP000266340"/>
    </source>
</evidence>
<dbReference type="EMBL" id="QXJM01000039">
    <property type="protein sequence ID" value="RIE02226.1"/>
    <property type="molecule type" value="Genomic_DNA"/>
</dbReference>
<dbReference type="CDD" id="cd00060">
    <property type="entry name" value="FHA"/>
    <property type="match status" value="1"/>
</dbReference>
<dbReference type="SMART" id="SM00240">
    <property type="entry name" value="FHA"/>
    <property type="match status" value="1"/>
</dbReference>
<proteinExistence type="predicted"/>
<protein>
    <submittedName>
        <fullName evidence="2">FHA domain-containing protein</fullName>
    </submittedName>
</protein>
<evidence type="ECO:0000259" key="1">
    <source>
        <dbReference type="PROSITE" id="PS50006"/>
    </source>
</evidence>
<dbReference type="PROSITE" id="PS50006">
    <property type="entry name" value="FHA_DOMAIN"/>
    <property type="match status" value="1"/>
</dbReference>
<keyword evidence="3" id="KW-1185">Reference proteome</keyword>
<dbReference type="AlphaFoldDB" id="A0A398CG78"/>
<dbReference type="InterPro" id="IPR000253">
    <property type="entry name" value="FHA_dom"/>
</dbReference>
<name>A0A398CG78_9BACL</name>
<reference evidence="2 3" key="1">
    <citation type="submission" date="2018-09" db="EMBL/GenBank/DDBJ databases">
        <title>Cohnella cavernae sp. nov., isolated from a karst cave.</title>
        <authorList>
            <person name="Zhu H."/>
        </authorList>
    </citation>
    <scope>NUCLEOTIDE SEQUENCE [LARGE SCALE GENOMIC DNA]</scope>
    <source>
        <strain evidence="2 3">K2E09-144</strain>
    </source>
</reference>
<evidence type="ECO:0000313" key="2">
    <source>
        <dbReference type="EMBL" id="RIE02226.1"/>
    </source>
</evidence>
<dbReference type="InterPro" id="IPR008984">
    <property type="entry name" value="SMAD_FHA_dom_sf"/>
</dbReference>
<accession>A0A398CG78</accession>
<dbReference type="Pfam" id="PF00498">
    <property type="entry name" value="FHA"/>
    <property type="match status" value="1"/>
</dbReference>